<feature type="region of interest" description="Disordered" evidence="1">
    <location>
        <begin position="109"/>
        <end position="153"/>
    </location>
</feature>
<evidence type="ECO:0000259" key="3">
    <source>
        <dbReference type="Pfam" id="PF17802"/>
    </source>
</evidence>
<evidence type="ECO:0000256" key="2">
    <source>
        <dbReference type="SAM" id="Phobius"/>
    </source>
</evidence>
<dbReference type="Gene3D" id="2.60.40.10">
    <property type="entry name" value="Immunoglobulins"/>
    <property type="match status" value="2"/>
</dbReference>
<evidence type="ECO:0000313" key="5">
    <source>
        <dbReference type="Proteomes" id="UP000053058"/>
    </source>
</evidence>
<feature type="compositionally biased region" description="Low complexity" evidence="1">
    <location>
        <begin position="113"/>
        <end position="131"/>
    </location>
</feature>
<protein>
    <submittedName>
        <fullName evidence="4">Flagellar hook-length control protein FliK</fullName>
    </submittedName>
</protein>
<feature type="transmembrane region" description="Helical" evidence="2">
    <location>
        <begin position="631"/>
        <end position="649"/>
    </location>
</feature>
<proteinExistence type="predicted"/>
<dbReference type="AlphaFoldDB" id="A0A0V8CSN4"/>
<feature type="domain" description="SpaA-like prealbumin fold" evidence="3">
    <location>
        <begin position="470"/>
        <end position="597"/>
    </location>
</feature>
<feature type="compositionally biased region" description="Polar residues" evidence="1">
    <location>
        <begin position="296"/>
        <end position="307"/>
    </location>
</feature>
<dbReference type="PATRIC" id="fig|1360.105.peg.1926"/>
<keyword evidence="4" id="KW-0966">Cell projection</keyword>
<feature type="transmembrane region" description="Helical" evidence="2">
    <location>
        <begin position="61"/>
        <end position="81"/>
    </location>
</feature>
<dbReference type="NCBIfam" id="NF033902">
    <property type="entry name" value="iso_D2_wall_anc"/>
    <property type="match status" value="1"/>
</dbReference>
<keyword evidence="4" id="KW-0969">Cilium</keyword>
<feature type="region of interest" description="Disordered" evidence="1">
    <location>
        <begin position="262"/>
        <end position="316"/>
    </location>
</feature>
<feature type="compositionally biased region" description="Polar residues" evidence="1">
    <location>
        <begin position="262"/>
        <end position="289"/>
    </location>
</feature>
<gene>
    <name evidence="4" type="ORF">KF282_1587</name>
</gene>
<dbReference type="Pfam" id="PF17802">
    <property type="entry name" value="SpaA"/>
    <property type="match status" value="1"/>
</dbReference>
<dbReference type="Proteomes" id="UP000053058">
    <property type="component" value="Unassembled WGS sequence"/>
</dbReference>
<dbReference type="InterPro" id="IPR013783">
    <property type="entry name" value="Ig-like_fold"/>
</dbReference>
<reference evidence="5" key="1">
    <citation type="submission" date="2015-10" db="EMBL/GenBank/DDBJ databases">
        <title>Draft Genome Sequences of 11 Lactococcus lactis subspecies cremoris strains.</title>
        <authorList>
            <person name="Wels M."/>
            <person name="Backus L."/>
            <person name="Boekhorst J."/>
            <person name="Dijkstra A."/>
            <person name="Beerthuizen M."/>
            <person name="Kelly W."/>
            <person name="Siezen R."/>
            <person name="Bachmann H."/>
            <person name="Van Hijum S."/>
        </authorList>
    </citation>
    <scope>NUCLEOTIDE SEQUENCE [LARGE SCALE GENOMIC DNA]</scope>
    <source>
        <strain evidence="5">KF282</strain>
    </source>
</reference>
<accession>A0A0V8CSN4</accession>
<keyword evidence="2" id="KW-1133">Transmembrane helix</keyword>
<keyword evidence="2" id="KW-0812">Transmembrane</keyword>
<comment type="caution">
    <text evidence="4">The sequence shown here is derived from an EMBL/GenBank/DDBJ whole genome shotgun (WGS) entry which is preliminary data.</text>
</comment>
<feature type="compositionally biased region" description="Polar residues" evidence="1">
    <location>
        <begin position="139"/>
        <end position="153"/>
    </location>
</feature>
<dbReference type="InterPro" id="IPR048052">
    <property type="entry name" value="FM1-like"/>
</dbReference>
<keyword evidence="4" id="KW-0282">Flagellum</keyword>
<organism evidence="4 5">
    <name type="scientific">Lactococcus lactis subsp. lactis</name>
    <name type="common">Streptococcus lactis</name>
    <dbReference type="NCBI Taxonomy" id="1360"/>
    <lineage>
        <taxon>Bacteria</taxon>
        <taxon>Bacillati</taxon>
        <taxon>Bacillota</taxon>
        <taxon>Bacilli</taxon>
        <taxon>Lactobacillales</taxon>
        <taxon>Streptococcaceae</taxon>
        <taxon>Lactococcus</taxon>
    </lineage>
</organism>
<evidence type="ECO:0000256" key="1">
    <source>
        <dbReference type="SAM" id="MobiDB-lite"/>
    </source>
</evidence>
<name>A0A0V8CSN4_LACLL</name>
<keyword evidence="2" id="KW-0472">Membrane</keyword>
<dbReference type="EMBL" id="LKLN01000066">
    <property type="protein sequence ID" value="KSU04175.1"/>
    <property type="molecule type" value="Genomic_DNA"/>
</dbReference>
<sequence length="661" mass="67563">MKNFRSKSPPLLKKGAFRERESKKSNFELVSKSLTSKIITSILILKIGDKQMKLNSLNKKFALASVSLLALTTLAGFGGLANVNAKTTKVSDQVSNGEVAIYAQSAAGNTASTTNNDGTNPDTGVANNQTGGQAGNTGSTKNDGSQQSSLEGSTPSVMANVTFSVTKYTGTGVPTGVTDSAFSGAKVTALTDATGLADFTGLSDGYYLFHQVTTVNGITTVGDFIVQVNLEDSQAGIVNVYPKLDMSSSAFLSDVVTTNADDNYNGKTPNNLLPDGSQSQSTTALQTLKNADGNDGNENLVNGTWTANKDDQNTTTAAAGNTVNWNINTVFDSSQTSNGDGTTGVTGTYVVTDQLPNNLVNSSTVTDSTVIVNVNNGSGTSVGTLTPTTDYTVTNDSNGKITITLTAIGQKHAATLLGNADGALNIVIPTTVKTAVVGSATDSATTNIVNAYGADLSTSAAVKSTLNVGGVEMTKTDASTNAALKGATFTVVRADNIADAQAFVEANSAYFNNSATGGTVTNLTTSNAEFVTGDTSGNASTTATSPVTFTTGADGIATFNGLNLVDTDTDVSNTSNYYLVEVAAPSGYQLPNVSTAANLTGAVKASTTPQATDTTITNSKPFALPFTGGEGLAGIIAIASVSGIVAFTIKRRKGNEEEVVK</sequence>
<evidence type="ECO:0000313" key="4">
    <source>
        <dbReference type="EMBL" id="KSU04175.1"/>
    </source>
</evidence>
<dbReference type="InterPro" id="IPR041033">
    <property type="entry name" value="SpaA_PFL_dom_1"/>
</dbReference>